<comment type="caution">
    <text evidence="1">The sequence shown here is derived from an EMBL/GenBank/DDBJ whole genome shotgun (WGS) entry which is preliminary data.</text>
</comment>
<dbReference type="RefSeq" id="WP_168522598.1">
    <property type="nucleotide sequence ID" value="NZ_CALYLA010000019.1"/>
</dbReference>
<dbReference type="EMBL" id="CALYLK010000136">
    <property type="protein sequence ID" value="CAH8233372.1"/>
    <property type="molecule type" value="Genomic_DNA"/>
</dbReference>
<accession>A0ABM9FR76</accession>
<name>A0ABM9FR76_9VIBR</name>
<evidence type="ECO:0000313" key="1">
    <source>
        <dbReference type="EMBL" id="CAH8233372.1"/>
    </source>
</evidence>
<organism evidence="1 2">
    <name type="scientific">Vibrio aestuarianus</name>
    <dbReference type="NCBI Taxonomy" id="28171"/>
    <lineage>
        <taxon>Bacteria</taxon>
        <taxon>Pseudomonadati</taxon>
        <taxon>Pseudomonadota</taxon>
        <taxon>Gammaproteobacteria</taxon>
        <taxon>Vibrionales</taxon>
        <taxon>Vibrionaceae</taxon>
        <taxon>Vibrio</taxon>
    </lineage>
</organism>
<gene>
    <name evidence="1" type="ORF">VAE063_950159</name>
</gene>
<proteinExistence type="predicted"/>
<evidence type="ECO:0000313" key="2">
    <source>
        <dbReference type="Proteomes" id="UP001152658"/>
    </source>
</evidence>
<dbReference type="Proteomes" id="UP001152658">
    <property type="component" value="Unassembled WGS sequence"/>
</dbReference>
<keyword evidence="2" id="KW-1185">Reference proteome</keyword>
<reference evidence="1" key="1">
    <citation type="submission" date="2022-06" db="EMBL/GenBank/DDBJ databases">
        <authorList>
            <person name="Goudenege D."/>
            <person name="Le Roux F."/>
        </authorList>
    </citation>
    <scope>NUCLEOTIDE SEQUENCE</scope>
    <source>
        <strain evidence="1">12-063</strain>
    </source>
</reference>
<sequence>MTIKKFIGSVVPHHKIKDTLTSNACIALDIFQDYWKFGFDREVGRDTYLSRPDTAKESAIGRIHLRPVSFSGNEEKEFGKSATQLCWDNWENTAEVPATNSNTKDIPTSNEWVVYCVDSQRNACMLAYLPQKIDPHAFCANLANMQQFITLADEWFSCNKTFPMDIADFPHIFSDKWLEP</sequence>
<protein>
    <submittedName>
        <fullName evidence="1">Uncharacterized protein</fullName>
    </submittedName>
</protein>